<accession>A0ABX0F1B1</accession>
<evidence type="ECO:0000313" key="1">
    <source>
        <dbReference type="EMBL" id="NGZ45498.1"/>
    </source>
</evidence>
<sequence length="252" mass="29492">MKNSDLKTLVAKLENLDFKNGKSFVSFPADEIEGLSIKEIMEKYEAGKFSANILDGFRKKIFAERDILVKDVLNFYTTKLHFKNKESALTPEDIYLLIEAKKTRLKRLIMVIEPDFYPTITKKSNGDEYDLVKLNWIGDDGLKFIKVSKTFGQKGELGLEFSMKKVINDYFTTEAQQSTDWKLKQSFARSLRADHVASVDGKTWVFEFKLTDKKEFIKTALRFELWDMYFQTYLNKPEKEFLVPYYSPIIEK</sequence>
<proteinExistence type="predicted"/>
<name>A0ABX0F1B1_9BACT</name>
<evidence type="ECO:0000313" key="2">
    <source>
        <dbReference type="Proteomes" id="UP001318301"/>
    </source>
</evidence>
<organism evidence="1 2">
    <name type="scientific">Aquirufa beregesia</name>
    <dbReference type="NCBI Taxonomy" id="2516556"/>
    <lineage>
        <taxon>Bacteria</taxon>
        <taxon>Pseudomonadati</taxon>
        <taxon>Bacteroidota</taxon>
        <taxon>Cytophagia</taxon>
        <taxon>Cytophagales</taxon>
        <taxon>Flectobacillaceae</taxon>
        <taxon>Aquirufa</taxon>
    </lineage>
</organism>
<keyword evidence="2" id="KW-1185">Reference proteome</keyword>
<gene>
    <name evidence="1" type="ORF">EWU23_13520</name>
</gene>
<dbReference type="EMBL" id="SEWW01000014">
    <property type="protein sequence ID" value="NGZ45498.1"/>
    <property type="molecule type" value="Genomic_DNA"/>
</dbReference>
<dbReference type="RefSeq" id="WP_166233137.1">
    <property type="nucleotide sequence ID" value="NZ_CBCSIJ010000036.1"/>
</dbReference>
<comment type="caution">
    <text evidence="1">The sequence shown here is derived from an EMBL/GenBank/DDBJ whole genome shotgun (WGS) entry which is preliminary data.</text>
</comment>
<dbReference type="Proteomes" id="UP001318301">
    <property type="component" value="Unassembled WGS sequence"/>
</dbReference>
<protein>
    <submittedName>
        <fullName evidence="1">Uncharacterized protein</fullName>
    </submittedName>
</protein>
<reference evidence="1 2" key="1">
    <citation type="submission" date="2019-02" db="EMBL/GenBank/DDBJ databases">
        <title>Genome of a new Bacteroidetes strain.</title>
        <authorList>
            <person name="Pitt A."/>
        </authorList>
    </citation>
    <scope>NUCLEOTIDE SEQUENCE [LARGE SCALE GENOMIC DNA]</scope>
    <source>
        <strain evidence="1 2">50C-KIRBA</strain>
    </source>
</reference>